<dbReference type="EMBL" id="VBWP01000005">
    <property type="protein sequence ID" value="TLG73953.1"/>
    <property type="molecule type" value="Genomic_DNA"/>
</dbReference>
<keyword evidence="1" id="KW-0812">Transmembrane</keyword>
<name>A0A5R8QD86_9FIRM</name>
<evidence type="ECO:0000256" key="1">
    <source>
        <dbReference type="SAM" id="Phobius"/>
    </source>
</evidence>
<keyword evidence="1" id="KW-1133">Transmembrane helix</keyword>
<sequence>MFGIGATLWPLYSLIGFAITMYNIGLLMYFAIYNWAHDALETKPGKLLAKIYVWTLVLRLKVTFAKKYEIDFSPLVMMFIIGIGGQIILRTIFWYW</sequence>
<dbReference type="Proteomes" id="UP000306912">
    <property type="component" value="Unassembled WGS sequence"/>
</dbReference>
<gene>
    <name evidence="2" type="ORF">FEZ08_07445</name>
</gene>
<feature type="transmembrane region" description="Helical" evidence="1">
    <location>
        <begin position="12"/>
        <end position="35"/>
    </location>
</feature>
<organism evidence="2 3">
    <name type="scientific">Culicoidibacter larvae</name>
    <dbReference type="NCBI Taxonomy" id="2579976"/>
    <lineage>
        <taxon>Bacteria</taxon>
        <taxon>Bacillati</taxon>
        <taxon>Bacillota</taxon>
        <taxon>Culicoidibacteria</taxon>
        <taxon>Culicoidibacterales</taxon>
        <taxon>Culicoidibacteraceae</taxon>
        <taxon>Culicoidibacter</taxon>
    </lineage>
</organism>
<dbReference type="AlphaFoldDB" id="A0A5R8QD86"/>
<proteinExistence type="predicted"/>
<evidence type="ECO:0000313" key="3">
    <source>
        <dbReference type="Proteomes" id="UP000306912"/>
    </source>
</evidence>
<protein>
    <submittedName>
        <fullName evidence="2">Uncharacterized protein</fullName>
    </submittedName>
</protein>
<comment type="caution">
    <text evidence="2">The sequence shown here is derived from an EMBL/GenBank/DDBJ whole genome shotgun (WGS) entry which is preliminary data.</text>
</comment>
<feature type="transmembrane region" description="Helical" evidence="1">
    <location>
        <begin position="76"/>
        <end position="95"/>
    </location>
</feature>
<dbReference type="InParanoid" id="A0A5R8QD86"/>
<keyword evidence="1" id="KW-0472">Membrane</keyword>
<keyword evidence="3" id="KW-1185">Reference proteome</keyword>
<reference evidence="2 3" key="1">
    <citation type="submission" date="2019-05" db="EMBL/GenBank/DDBJ databases">
        <title>Culicoidintestinum kansasii gen. nov., sp. nov. from the gastrointestinal tract of the biting midge, Culicoides sonorensis.</title>
        <authorList>
            <person name="Neupane S."/>
            <person name="Ghosh A."/>
            <person name="Gunther S."/>
            <person name="Martin K."/>
            <person name="Zurek L."/>
        </authorList>
    </citation>
    <scope>NUCLEOTIDE SEQUENCE [LARGE SCALE GENOMIC DNA]</scope>
    <source>
        <strain evidence="2 3">CS-1</strain>
    </source>
</reference>
<dbReference type="RefSeq" id="WP_138191093.1">
    <property type="nucleotide sequence ID" value="NZ_VBWP01000005.1"/>
</dbReference>
<accession>A0A5R8QD86</accession>
<evidence type="ECO:0000313" key="2">
    <source>
        <dbReference type="EMBL" id="TLG73953.1"/>
    </source>
</evidence>